<proteinExistence type="predicted"/>
<comment type="caution">
    <text evidence="2">The sequence shown here is derived from an EMBL/GenBank/DDBJ whole genome shotgun (WGS) entry which is preliminary data.</text>
</comment>
<evidence type="ECO:0000313" key="3">
    <source>
        <dbReference type="Proteomes" id="UP000479710"/>
    </source>
</evidence>
<sequence>MSLQGEAIAIYGDMKCWWLFEALSPIDPSSSQGKKRKRGAVHAEIASGPGHLQSASPGEGRADVLAEQDSGASSLGRE</sequence>
<reference evidence="2 3" key="1">
    <citation type="submission" date="2019-11" db="EMBL/GenBank/DDBJ databases">
        <title>Whole genome sequence of Oryza granulata.</title>
        <authorList>
            <person name="Li W."/>
        </authorList>
    </citation>
    <scope>NUCLEOTIDE SEQUENCE [LARGE SCALE GENOMIC DNA]</scope>
    <source>
        <strain evidence="3">cv. Menghai</strain>
        <tissue evidence="2">Leaf</tissue>
    </source>
</reference>
<feature type="region of interest" description="Disordered" evidence="1">
    <location>
        <begin position="26"/>
        <end position="78"/>
    </location>
</feature>
<evidence type="ECO:0000256" key="1">
    <source>
        <dbReference type="SAM" id="MobiDB-lite"/>
    </source>
</evidence>
<dbReference type="Proteomes" id="UP000479710">
    <property type="component" value="Unassembled WGS sequence"/>
</dbReference>
<dbReference type="AlphaFoldDB" id="A0A6G1DT86"/>
<organism evidence="2 3">
    <name type="scientific">Oryza meyeriana var. granulata</name>
    <dbReference type="NCBI Taxonomy" id="110450"/>
    <lineage>
        <taxon>Eukaryota</taxon>
        <taxon>Viridiplantae</taxon>
        <taxon>Streptophyta</taxon>
        <taxon>Embryophyta</taxon>
        <taxon>Tracheophyta</taxon>
        <taxon>Spermatophyta</taxon>
        <taxon>Magnoliopsida</taxon>
        <taxon>Liliopsida</taxon>
        <taxon>Poales</taxon>
        <taxon>Poaceae</taxon>
        <taxon>BOP clade</taxon>
        <taxon>Oryzoideae</taxon>
        <taxon>Oryzeae</taxon>
        <taxon>Oryzinae</taxon>
        <taxon>Oryza</taxon>
        <taxon>Oryza meyeriana</taxon>
    </lineage>
</organism>
<protein>
    <submittedName>
        <fullName evidence="2">Uncharacterized protein</fullName>
    </submittedName>
</protein>
<keyword evidence="3" id="KW-1185">Reference proteome</keyword>
<accession>A0A6G1DT86</accession>
<gene>
    <name evidence="2" type="ORF">E2562_038135</name>
</gene>
<evidence type="ECO:0000313" key="2">
    <source>
        <dbReference type="EMBL" id="KAF0915707.1"/>
    </source>
</evidence>
<dbReference type="EMBL" id="SPHZ02000006">
    <property type="protein sequence ID" value="KAF0915707.1"/>
    <property type="molecule type" value="Genomic_DNA"/>
</dbReference>
<name>A0A6G1DT86_9ORYZ</name>